<dbReference type="SUPFAM" id="SSF103473">
    <property type="entry name" value="MFS general substrate transporter"/>
    <property type="match status" value="1"/>
</dbReference>
<accession>A0A382HIU8</accession>
<evidence type="ECO:0000256" key="1">
    <source>
        <dbReference type="SAM" id="Phobius"/>
    </source>
</evidence>
<proteinExistence type="predicted"/>
<keyword evidence="1" id="KW-1133">Transmembrane helix</keyword>
<dbReference type="AlphaFoldDB" id="A0A382HIU8"/>
<name>A0A382HIU8_9ZZZZ</name>
<keyword evidence="1" id="KW-0472">Membrane</keyword>
<feature type="transmembrane region" description="Helical" evidence="1">
    <location>
        <begin position="6"/>
        <end position="25"/>
    </location>
</feature>
<dbReference type="InterPro" id="IPR036259">
    <property type="entry name" value="MFS_trans_sf"/>
</dbReference>
<organism evidence="2">
    <name type="scientific">marine metagenome</name>
    <dbReference type="NCBI Taxonomy" id="408172"/>
    <lineage>
        <taxon>unclassified sequences</taxon>
        <taxon>metagenomes</taxon>
        <taxon>ecological metagenomes</taxon>
    </lineage>
</organism>
<protein>
    <recommendedName>
        <fullName evidence="3">Major facilitator superfamily (MFS) profile domain-containing protein</fullName>
    </recommendedName>
</protein>
<feature type="transmembrane region" description="Helical" evidence="1">
    <location>
        <begin position="85"/>
        <end position="102"/>
    </location>
</feature>
<keyword evidence="1" id="KW-0812">Transmembrane</keyword>
<evidence type="ECO:0000313" key="2">
    <source>
        <dbReference type="EMBL" id="SVB87216.1"/>
    </source>
</evidence>
<gene>
    <name evidence="2" type="ORF">METZ01_LOCUS240070</name>
</gene>
<evidence type="ECO:0008006" key="3">
    <source>
        <dbReference type="Google" id="ProtNLM"/>
    </source>
</evidence>
<feature type="transmembrane region" description="Helical" evidence="1">
    <location>
        <begin position="46"/>
        <end position="79"/>
    </location>
</feature>
<reference evidence="2" key="1">
    <citation type="submission" date="2018-05" db="EMBL/GenBank/DDBJ databases">
        <authorList>
            <person name="Lanie J.A."/>
            <person name="Ng W.-L."/>
            <person name="Kazmierczak K.M."/>
            <person name="Andrzejewski T.M."/>
            <person name="Davidsen T.M."/>
            <person name="Wayne K.J."/>
            <person name="Tettelin H."/>
            <person name="Glass J.I."/>
            <person name="Rusch D."/>
            <person name="Podicherti R."/>
            <person name="Tsui H.-C.T."/>
            <person name="Winkler M.E."/>
        </authorList>
    </citation>
    <scope>NUCLEOTIDE SEQUENCE</scope>
</reference>
<feature type="non-terminal residue" evidence="2">
    <location>
        <position position="103"/>
    </location>
</feature>
<dbReference type="EMBL" id="UINC01061535">
    <property type="protein sequence ID" value="SVB87216.1"/>
    <property type="molecule type" value="Genomic_DNA"/>
</dbReference>
<sequence>MLAIAVGGVGFFFGVQLTVFNNFIVSRLGIEPHELGMVEGLREVPGFLNVLFIAAMIRWIPSRIAALSLTVMGLGLAAYRYTDSVTSLAIFSFVWSIGFHCWV</sequence>